<gene>
    <name evidence="3" type="ORF">BSL78_27685</name>
</gene>
<evidence type="ECO:0000313" key="3">
    <source>
        <dbReference type="EMBL" id="PIK35487.1"/>
    </source>
</evidence>
<evidence type="ECO:0000256" key="1">
    <source>
        <dbReference type="SAM" id="MobiDB-lite"/>
    </source>
</evidence>
<proteinExistence type="predicted"/>
<feature type="region of interest" description="Disordered" evidence="1">
    <location>
        <begin position="145"/>
        <end position="164"/>
    </location>
</feature>
<feature type="compositionally biased region" description="Polar residues" evidence="1">
    <location>
        <begin position="345"/>
        <end position="364"/>
    </location>
</feature>
<protein>
    <recommendedName>
        <fullName evidence="2">Gamma-tubulin complex component 6 N-terminal domain-containing protein</fullName>
    </recommendedName>
</protein>
<sequence length="364" mass="40434">VKMSSFVELSNRLSQLHLENTQNEPVLGLTAENRLKRLNHLKACLFNSLYTQLSGPLQINPVEKQTQSLTVWDKLHIHCADKRLAGQHDVAERLDCAVQRLSVLDSCRRDDIEQVLILFEMLSGSGMVKSRPYLGHEELNLPTRGYSPKRKRINTSGGPLRPMKSDCAAENNEEYSISPISEWLPGSHSSTVDGLSRSTSWGTDLKILEAKPGFSLHGLFDPNTGPTPGLHKFFASPVALDRPVAYESKKQALGQAGLDSLGHRCPRKRYRRDKRERERERGEVVREVEESGQERAEGEVERERKSTPNGPGDVRLITARGKGRSKAPAKKRPLEKRHGSAGLEATSQSGSQQRVPLTVPATSG</sequence>
<feature type="compositionally biased region" description="Basic residues" evidence="1">
    <location>
        <begin position="321"/>
        <end position="335"/>
    </location>
</feature>
<comment type="caution">
    <text evidence="3">The sequence shown here is derived from an EMBL/GenBank/DDBJ whole genome shotgun (WGS) entry which is preliminary data.</text>
</comment>
<organism evidence="3 4">
    <name type="scientific">Stichopus japonicus</name>
    <name type="common">Sea cucumber</name>
    <dbReference type="NCBI Taxonomy" id="307972"/>
    <lineage>
        <taxon>Eukaryota</taxon>
        <taxon>Metazoa</taxon>
        <taxon>Echinodermata</taxon>
        <taxon>Eleutherozoa</taxon>
        <taxon>Echinozoa</taxon>
        <taxon>Holothuroidea</taxon>
        <taxon>Aspidochirotacea</taxon>
        <taxon>Aspidochirotida</taxon>
        <taxon>Stichopodidae</taxon>
        <taxon>Apostichopus</taxon>
    </lineage>
</organism>
<feature type="non-terminal residue" evidence="3">
    <location>
        <position position="1"/>
    </location>
</feature>
<accession>A0A2G8JID0</accession>
<feature type="domain" description="Gamma-tubulin complex component 6 N-terminal" evidence="2">
    <location>
        <begin position="37"/>
        <end position="132"/>
    </location>
</feature>
<feature type="region of interest" description="Disordered" evidence="1">
    <location>
        <begin position="255"/>
        <end position="364"/>
    </location>
</feature>
<evidence type="ECO:0000313" key="4">
    <source>
        <dbReference type="Proteomes" id="UP000230750"/>
    </source>
</evidence>
<dbReference type="AlphaFoldDB" id="A0A2G8JID0"/>
<name>A0A2G8JID0_STIJA</name>
<keyword evidence="4" id="KW-1185">Reference proteome</keyword>
<feature type="compositionally biased region" description="Basic and acidic residues" evidence="1">
    <location>
        <begin position="273"/>
        <end position="306"/>
    </location>
</feature>
<dbReference type="InterPro" id="IPR045818">
    <property type="entry name" value="GCP6_N"/>
</dbReference>
<reference evidence="3 4" key="1">
    <citation type="journal article" date="2017" name="PLoS Biol.">
        <title>The sea cucumber genome provides insights into morphological evolution and visceral regeneration.</title>
        <authorList>
            <person name="Zhang X."/>
            <person name="Sun L."/>
            <person name="Yuan J."/>
            <person name="Sun Y."/>
            <person name="Gao Y."/>
            <person name="Zhang L."/>
            <person name="Li S."/>
            <person name="Dai H."/>
            <person name="Hamel J.F."/>
            <person name="Liu C."/>
            <person name="Yu Y."/>
            <person name="Liu S."/>
            <person name="Lin W."/>
            <person name="Guo K."/>
            <person name="Jin S."/>
            <person name="Xu P."/>
            <person name="Storey K.B."/>
            <person name="Huan P."/>
            <person name="Zhang T."/>
            <person name="Zhou Y."/>
            <person name="Zhang J."/>
            <person name="Lin C."/>
            <person name="Li X."/>
            <person name="Xing L."/>
            <person name="Huo D."/>
            <person name="Sun M."/>
            <person name="Wang L."/>
            <person name="Mercier A."/>
            <person name="Li F."/>
            <person name="Yang H."/>
            <person name="Xiang J."/>
        </authorList>
    </citation>
    <scope>NUCLEOTIDE SEQUENCE [LARGE SCALE GENOMIC DNA]</scope>
    <source>
        <strain evidence="3">Shaxun</strain>
        <tissue evidence="3">Muscle</tissue>
    </source>
</reference>
<evidence type="ECO:0000259" key="2">
    <source>
        <dbReference type="Pfam" id="PF19340"/>
    </source>
</evidence>
<dbReference type="EMBL" id="MRZV01001890">
    <property type="protein sequence ID" value="PIK35487.1"/>
    <property type="molecule type" value="Genomic_DNA"/>
</dbReference>
<dbReference type="Pfam" id="PF19340">
    <property type="entry name" value="GCP6_N"/>
    <property type="match status" value="1"/>
</dbReference>
<dbReference type="Proteomes" id="UP000230750">
    <property type="component" value="Unassembled WGS sequence"/>
</dbReference>